<dbReference type="AlphaFoldDB" id="A0A415IQT4"/>
<dbReference type="InterPro" id="IPR050570">
    <property type="entry name" value="Cell_wall_metabolism_enzyme"/>
</dbReference>
<protein>
    <recommendedName>
        <fullName evidence="2">M23ase beta-sheet core domain-containing protein</fullName>
    </recommendedName>
</protein>
<dbReference type="InterPro" id="IPR011055">
    <property type="entry name" value="Dup_hybrid_motif"/>
</dbReference>
<reference evidence="3 4" key="1">
    <citation type="submission" date="2018-08" db="EMBL/GenBank/DDBJ databases">
        <title>A genome reference for cultivated species of the human gut microbiota.</title>
        <authorList>
            <person name="Zou Y."/>
            <person name="Xue W."/>
            <person name="Luo G."/>
        </authorList>
    </citation>
    <scope>NUCLEOTIDE SEQUENCE [LARGE SCALE GENOMIC DNA]</scope>
    <source>
        <strain evidence="3 4">AF39-11</strain>
    </source>
</reference>
<comment type="caution">
    <text evidence="3">The sequence shown here is derived from an EMBL/GenBank/DDBJ whole genome shotgun (WGS) entry which is preliminary data.</text>
</comment>
<dbReference type="Gene3D" id="2.70.70.10">
    <property type="entry name" value="Glucose Permease (Domain IIA)"/>
    <property type="match status" value="1"/>
</dbReference>
<dbReference type="InterPro" id="IPR025624">
    <property type="entry name" value="PcfK"/>
</dbReference>
<feature type="domain" description="M23ase beta-sheet core" evidence="2">
    <location>
        <begin position="144"/>
        <end position="238"/>
    </location>
</feature>
<proteinExistence type="predicted"/>
<dbReference type="Proteomes" id="UP000284916">
    <property type="component" value="Unassembled WGS sequence"/>
</dbReference>
<dbReference type="PANTHER" id="PTHR21666:SF289">
    <property type="entry name" value="L-ALA--D-GLU ENDOPEPTIDASE"/>
    <property type="match status" value="1"/>
</dbReference>
<evidence type="ECO:0000259" key="2">
    <source>
        <dbReference type="Pfam" id="PF01551"/>
    </source>
</evidence>
<evidence type="ECO:0000256" key="1">
    <source>
        <dbReference type="ARBA" id="ARBA00022729"/>
    </source>
</evidence>
<dbReference type="PANTHER" id="PTHR21666">
    <property type="entry name" value="PEPTIDASE-RELATED"/>
    <property type="match status" value="1"/>
</dbReference>
<dbReference type="EMBL" id="QROI01000041">
    <property type="protein sequence ID" value="RHL10000.1"/>
    <property type="molecule type" value="Genomic_DNA"/>
</dbReference>
<evidence type="ECO:0000313" key="3">
    <source>
        <dbReference type="EMBL" id="RHL10000.1"/>
    </source>
</evidence>
<evidence type="ECO:0000313" key="4">
    <source>
        <dbReference type="Proteomes" id="UP000284916"/>
    </source>
</evidence>
<dbReference type="GO" id="GO:0004222">
    <property type="term" value="F:metalloendopeptidase activity"/>
    <property type="evidence" value="ECO:0007669"/>
    <property type="project" value="TreeGrafter"/>
</dbReference>
<accession>A0A415IQT4</accession>
<dbReference type="SUPFAM" id="SSF51261">
    <property type="entry name" value="Duplicated hybrid motif"/>
    <property type="match status" value="1"/>
</dbReference>
<dbReference type="CDD" id="cd12797">
    <property type="entry name" value="M23_peptidase"/>
    <property type="match status" value="1"/>
</dbReference>
<name>A0A415IQT4_9BACT</name>
<keyword evidence="1" id="KW-0732">Signal</keyword>
<sequence>MKGTDHFKRTIQMYLEQRAEEDALFAKNYRNPTKNIDDCVTYILNYVKKSGCNGFTDGEIFGQAVHYYPKENIIQSHLNNISKNEDVVVIINDKTSDNNKQKKLSCPSQSQRRFRKLTVSLPLHVMKISSGFGYRTDPFTGKKKFHNGIDLRADKGTATFSMLTGVIIMVGSDNSRGNYIMIRHGNYVVTYCHLSRILVRQGQMVEPGETVGLVGSTGRSTGPHLHLTLYYGKQVLNPLILLNYIRYILDRRMNVHTGYNQCVCVPSPFSHSLKELFFSQEGASCVPPSGMTSLYADSRASLFCFESARA</sequence>
<dbReference type="Pfam" id="PF01551">
    <property type="entry name" value="Peptidase_M23"/>
    <property type="match status" value="1"/>
</dbReference>
<gene>
    <name evidence="3" type="ORF">DW035_15650</name>
</gene>
<dbReference type="Pfam" id="PF14058">
    <property type="entry name" value="PcfK"/>
    <property type="match status" value="1"/>
</dbReference>
<organism evidence="3 4">
    <name type="scientific">Phocaeicola plebeius</name>
    <dbReference type="NCBI Taxonomy" id="310297"/>
    <lineage>
        <taxon>Bacteria</taxon>
        <taxon>Pseudomonadati</taxon>
        <taxon>Bacteroidota</taxon>
        <taxon>Bacteroidia</taxon>
        <taxon>Bacteroidales</taxon>
        <taxon>Bacteroidaceae</taxon>
        <taxon>Phocaeicola</taxon>
    </lineage>
</organism>
<dbReference type="InterPro" id="IPR016047">
    <property type="entry name" value="M23ase_b-sheet_dom"/>
</dbReference>